<evidence type="ECO:0000256" key="1">
    <source>
        <dbReference type="ARBA" id="ARBA00022741"/>
    </source>
</evidence>
<organism evidence="6 7">
    <name type="scientific">Carpediemonas membranifera</name>
    <dbReference type="NCBI Taxonomy" id="201153"/>
    <lineage>
        <taxon>Eukaryota</taxon>
        <taxon>Metamonada</taxon>
        <taxon>Carpediemonas-like organisms</taxon>
        <taxon>Carpediemonas</taxon>
    </lineage>
</organism>
<dbReference type="Proteomes" id="UP000717585">
    <property type="component" value="Unassembled WGS sequence"/>
</dbReference>
<feature type="region of interest" description="Disordered" evidence="5">
    <location>
        <begin position="197"/>
        <end position="218"/>
    </location>
</feature>
<feature type="binding site" evidence="3">
    <location>
        <begin position="22"/>
        <end position="29"/>
    </location>
    <ligand>
        <name>GTP</name>
        <dbReference type="ChEBI" id="CHEBI:37565"/>
    </ligand>
</feature>
<sequence length="218" mass="24134">MFAKRDLILHRGDRTMHAPFFGANTVGKTTLVNRLVGTIDELTTIPTLTFNVETIKFGGPGSGFPRSKITIWDLGGAYKFHELHYHYLNEKMAVMCLITNPHEKDSWRLDKQREYLHRILDHDTKTRPLIVVANYHTDDWADCPDAMTPDGLADELGLFNLADRMWTVIPCNAVSGKNVGALLPLIARVSAAEGARGTTQPSVAPELQPDAVPSNGAK</sequence>
<reference evidence="6" key="1">
    <citation type="submission" date="2021-05" db="EMBL/GenBank/DDBJ databases">
        <title>A free-living protist that lacks canonical eukaryotic 1 DNA replication and segregation systems.</title>
        <authorList>
            <person name="Salas-Leiva D.E."/>
            <person name="Tromer E.C."/>
            <person name="Curtis B.A."/>
            <person name="Jerlstrom-Hultqvist J."/>
            <person name="Kolisko M."/>
            <person name="Yi Z."/>
            <person name="Salas-Leiva J.S."/>
            <person name="Gallot-Lavallee L."/>
            <person name="Kops G.J.P.L."/>
            <person name="Archibald J.M."/>
            <person name="Simpson A.G.B."/>
            <person name="Roger A.J."/>
        </authorList>
    </citation>
    <scope>NUCLEOTIDE SEQUENCE</scope>
    <source>
        <strain evidence="6">BICM</strain>
    </source>
</reference>
<proteinExistence type="predicted"/>
<evidence type="ECO:0000313" key="6">
    <source>
        <dbReference type="EMBL" id="KAG9392210.1"/>
    </source>
</evidence>
<dbReference type="AlphaFoldDB" id="A0A8J6ATR8"/>
<protein>
    <submittedName>
        <fullName evidence="6">Small GTPase superfamily ARF/SAR type</fullName>
    </submittedName>
</protein>
<dbReference type="Gene3D" id="3.40.50.300">
    <property type="entry name" value="P-loop containing nucleotide triphosphate hydrolases"/>
    <property type="match status" value="1"/>
</dbReference>
<dbReference type="InterPro" id="IPR027417">
    <property type="entry name" value="P-loop_NTPase"/>
</dbReference>
<keyword evidence="4" id="KW-0479">Metal-binding</keyword>
<accession>A0A8J6ATR8</accession>
<keyword evidence="4" id="KW-0460">Magnesium</keyword>
<gene>
    <name evidence="6" type="ORF">J8273_5192</name>
</gene>
<dbReference type="GO" id="GO:0003924">
    <property type="term" value="F:GTPase activity"/>
    <property type="evidence" value="ECO:0007669"/>
    <property type="project" value="InterPro"/>
</dbReference>
<evidence type="ECO:0000256" key="4">
    <source>
        <dbReference type="PIRSR" id="PIRSR606689-2"/>
    </source>
</evidence>
<dbReference type="GO" id="GO:0046872">
    <property type="term" value="F:metal ion binding"/>
    <property type="evidence" value="ECO:0007669"/>
    <property type="project" value="UniProtKB-KW"/>
</dbReference>
<feature type="binding site" evidence="3">
    <location>
        <position position="76"/>
    </location>
    <ligand>
        <name>GTP</name>
        <dbReference type="ChEBI" id="CHEBI:37565"/>
    </ligand>
</feature>
<keyword evidence="1 3" id="KW-0547">Nucleotide-binding</keyword>
<dbReference type="Pfam" id="PF00025">
    <property type="entry name" value="Arf"/>
    <property type="match status" value="1"/>
</dbReference>
<dbReference type="PROSITE" id="PS51417">
    <property type="entry name" value="ARF"/>
    <property type="match status" value="1"/>
</dbReference>
<dbReference type="SUPFAM" id="SSF52540">
    <property type="entry name" value="P-loop containing nucleoside triphosphate hydrolases"/>
    <property type="match status" value="1"/>
</dbReference>
<feature type="binding site" evidence="3">
    <location>
        <begin position="134"/>
        <end position="142"/>
    </location>
    <ligand>
        <name>GTP</name>
        <dbReference type="ChEBI" id="CHEBI:37565"/>
    </ligand>
</feature>
<keyword evidence="7" id="KW-1185">Reference proteome</keyword>
<evidence type="ECO:0000313" key="7">
    <source>
        <dbReference type="Proteomes" id="UP000717585"/>
    </source>
</evidence>
<dbReference type="GO" id="GO:0005525">
    <property type="term" value="F:GTP binding"/>
    <property type="evidence" value="ECO:0007669"/>
    <property type="project" value="UniProtKB-KW"/>
</dbReference>
<feature type="binding site" evidence="4">
    <location>
        <position position="47"/>
    </location>
    <ligand>
        <name>Mg(2+)</name>
        <dbReference type="ChEBI" id="CHEBI:18420"/>
    </ligand>
</feature>
<feature type="binding site" evidence="4">
    <location>
        <position position="29"/>
    </location>
    <ligand>
        <name>Mg(2+)</name>
        <dbReference type="ChEBI" id="CHEBI:18420"/>
    </ligand>
</feature>
<dbReference type="EMBL" id="JAHDYR010000038">
    <property type="protein sequence ID" value="KAG9392210.1"/>
    <property type="molecule type" value="Genomic_DNA"/>
</dbReference>
<keyword evidence="2 3" id="KW-0342">GTP-binding</keyword>
<evidence type="ECO:0000256" key="5">
    <source>
        <dbReference type="SAM" id="MobiDB-lite"/>
    </source>
</evidence>
<name>A0A8J6ATR8_9EUKA</name>
<dbReference type="PANTHER" id="PTHR11711">
    <property type="entry name" value="ADP RIBOSYLATION FACTOR-RELATED"/>
    <property type="match status" value="1"/>
</dbReference>
<evidence type="ECO:0000256" key="2">
    <source>
        <dbReference type="ARBA" id="ARBA00023134"/>
    </source>
</evidence>
<evidence type="ECO:0000256" key="3">
    <source>
        <dbReference type="PIRSR" id="PIRSR606689-1"/>
    </source>
</evidence>
<dbReference type="SMART" id="SM00177">
    <property type="entry name" value="ARF"/>
    <property type="match status" value="1"/>
</dbReference>
<dbReference type="InterPro" id="IPR024156">
    <property type="entry name" value="Small_GTPase_ARF"/>
</dbReference>
<comment type="caution">
    <text evidence="6">The sequence shown here is derived from an EMBL/GenBank/DDBJ whole genome shotgun (WGS) entry which is preliminary data.</text>
</comment>
<dbReference type="InterPro" id="IPR006689">
    <property type="entry name" value="Small_GTPase_ARF/SAR"/>
</dbReference>